<name>A0ABU9DRR0_9BACL</name>
<keyword evidence="2" id="KW-1185">Reference proteome</keyword>
<evidence type="ECO:0000313" key="1">
    <source>
        <dbReference type="EMBL" id="MEK8131554.1"/>
    </source>
</evidence>
<gene>
    <name evidence="1" type="ORF">WMW72_26960</name>
</gene>
<protein>
    <submittedName>
        <fullName evidence="1">Uncharacterized protein</fullName>
    </submittedName>
</protein>
<dbReference type="EMBL" id="JBBPCC010000022">
    <property type="protein sequence ID" value="MEK8131554.1"/>
    <property type="molecule type" value="Genomic_DNA"/>
</dbReference>
<evidence type="ECO:0000313" key="2">
    <source>
        <dbReference type="Proteomes" id="UP001469365"/>
    </source>
</evidence>
<accession>A0ABU9DRR0</accession>
<dbReference type="Proteomes" id="UP001469365">
    <property type="component" value="Unassembled WGS sequence"/>
</dbReference>
<organism evidence="1 2">
    <name type="scientific">Paenibacillus filicis</name>
    <dbReference type="NCBI Taxonomy" id="669464"/>
    <lineage>
        <taxon>Bacteria</taxon>
        <taxon>Bacillati</taxon>
        <taxon>Bacillota</taxon>
        <taxon>Bacilli</taxon>
        <taxon>Bacillales</taxon>
        <taxon>Paenibacillaceae</taxon>
        <taxon>Paenibacillus</taxon>
    </lineage>
</organism>
<comment type="caution">
    <text evidence="1">The sequence shown here is derived from an EMBL/GenBank/DDBJ whole genome shotgun (WGS) entry which is preliminary data.</text>
</comment>
<reference evidence="1 2" key="1">
    <citation type="submission" date="2024-04" db="EMBL/GenBank/DDBJ databases">
        <title>draft genome sequnece of Paenibacillus filicis.</title>
        <authorList>
            <person name="Kim D.-U."/>
        </authorList>
    </citation>
    <scope>NUCLEOTIDE SEQUENCE [LARGE SCALE GENOMIC DNA]</scope>
    <source>
        <strain evidence="1 2">KACC14197</strain>
    </source>
</reference>
<dbReference type="RefSeq" id="WP_341418689.1">
    <property type="nucleotide sequence ID" value="NZ_JBBPCC010000022.1"/>
</dbReference>
<proteinExistence type="predicted"/>
<sequence>MSGCGEIARRLSTFVTSIGNLMTFWRESGALGPQDNMKVPKKVIVVFYP</sequence>